<accession>A0A4Q9MQK4</accession>
<sequence>MISMKSLFWTLLSTVVGGRALTPPDGSVLLDATSDVNGRLWRPQVHFSPPSGFMNDPNGLHIDENGIYHLYYQYNPTGLTGGNQHWGHATSQDLYHWVDQPIAISPPDPNSLIWSGSAIVDVNNTSGLFPNQTNGVVAIYTLNNNTAGRQVQEIAYSLDGGYTFTRYSGNPVINVNSNSFRDPKVFWHAATQRWVVVVAHSNDLFLEIYTSPDLKNWTSVSTFSHHGFLGFQYECPNLVRIPLRDASGAIIPTSDDTYVLTVSVSPGTPLGGSTIQYFPGTFNGSHFTPVDDATRFVDIAQDNYAAQFFYGLPDGDDALLLGWASNTAYTNLVPTAQEGWRGAHTIPRRLFLTNSGQGGWDLVSLPANISAVFDPSPSGVIQNSFNGSGTVTVDLSAVTSNAYYFEVNVTGLQVAGPSVDGTDLGSTLAFTLSSPTTNESVSGGFLFGLGSAYLDRSHTNGFQIPLFTDKFSTTAGAVDGMWTLSAVWDRSILELFLGGGVQSATALAYPQEPLTQFTVNTHAFSAGAVVNVTIYALESVWSGNGTRTIPTSPVIPLA</sequence>
<dbReference type="FunFam" id="2.115.10.20:FF:000002">
    <property type="entry name" value="Invertase 2"/>
    <property type="match status" value="1"/>
</dbReference>
<dbReference type="Pfam" id="PF00251">
    <property type="entry name" value="Glyco_hydro_32N"/>
    <property type="match status" value="1"/>
</dbReference>
<dbReference type="PANTHER" id="PTHR42800">
    <property type="entry name" value="EXOINULINASE INUD (AFU_ORTHOLOGUE AFUA_5G00480)"/>
    <property type="match status" value="1"/>
</dbReference>
<organism evidence="8">
    <name type="scientific">Dichomitus squalens</name>
    <dbReference type="NCBI Taxonomy" id="114155"/>
    <lineage>
        <taxon>Eukaryota</taxon>
        <taxon>Fungi</taxon>
        <taxon>Dikarya</taxon>
        <taxon>Basidiomycota</taxon>
        <taxon>Agaricomycotina</taxon>
        <taxon>Agaricomycetes</taxon>
        <taxon>Polyporales</taxon>
        <taxon>Polyporaceae</taxon>
        <taxon>Dichomitus</taxon>
    </lineage>
</organism>
<dbReference type="GO" id="GO:0005987">
    <property type="term" value="P:sucrose catabolic process"/>
    <property type="evidence" value="ECO:0007669"/>
    <property type="project" value="TreeGrafter"/>
</dbReference>
<protein>
    <submittedName>
        <fullName evidence="8">Glycosyl hydrolase</fullName>
    </submittedName>
</protein>
<dbReference type="EMBL" id="ML143408">
    <property type="protein sequence ID" value="TBU30080.1"/>
    <property type="molecule type" value="Genomic_DNA"/>
</dbReference>
<dbReference type="Pfam" id="PF08244">
    <property type="entry name" value="Glyco_hydro_32C"/>
    <property type="match status" value="1"/>
</dbReference>
<dbReference type="InterPro" id="IPR001362">
    <property type="entry name" value="Glyco_hydro_32"/>
</dbReference>
<dbReference type="Proteomes" id="UP000292957">
    <property type="component" value="Unassembled WGS sequence"/>
</dbReference>
<gene>
    <name evidence="8" type="ORF">BD311DRAFT_659819</name>
</gene>
<dbReference type="PROSITE" id="PS00609">
    <property type="entry name" value="GLYCOSYL_HYDROL_F32"/>
    <property type="match status" value="1"/>
</dbReference>
<comment type="similarity">
    <text evidence="1 4">Belongs to the glycosyl hydrolase 32 family.</text>
</comment>
<keyword evidence="5" id="KW-0732">Signal</keyword>
<feature type="domain" description="Glycosyl hydrolase family 32 N-terminal" evidence="6">
    <location>
        <begin position="46"/>
        <end position="355"/>
    </location>
</feature>
<proteinExistence type="inferred from homology"/>
<evidence type="ECO:0000256" key="5">
    <source>
        <dbReference type="SAM" id="SignalP"/>
    </source>
</evidence>
<evidence type="ECO:0000256" key="2">
    <source>
        <dbReference type="ARBA" id="ARBA00022801"/>
    </source>
</evidence>
<evidence type="ECO:0000313" key="8">
    <source>
        <dbReference type="EMBL" id="TBU30080.1"/>
    </source>
</evidence>
<dbReference type="SUPFAM" id="SSF75005">
    <property type="entry name" value="Arabinanase/levansucrase/invertase"/>
    <property type="match status" value="1"/>
</dbReference>
<dbReference type="InterPro" id="IPR013320">
    <property type="entry name" value="ConA-like_dom_sf"/>
</dbReference>
<dbReference type="InterPro" id="IPR013189">
    <property type="entry name" value="Glyco_hydro_32_C"/>
</dbReference>
<dbReference type="OrthoDB" id="202537at2759"/>
<dbReference type="InterPro" id="IPR018053">
    <property type="entry name" value="Glyco_hydro_32_AS"/>
</dbReference>
<evidence type="ECO:0000256" key="4">
    <source>
        <dbReference type="RuleBase" id="RU362110"/>
    </source>
</evidence>
<feature type="signal peptide" evidence="5">
    <location>
        <begin position="1"/>
        <end position="20"/>
    </location>
</feature>
<evidence type="ECO:0000259" key="7">
    <source>
        <dbReference type="Pfam" id="PF08244"/>
    </source>
</evidence>
<dbReference type="Gene3D" id="2.60.120.560">
    <property type="entry name" value="Exo-inulinase, domain 1"/>
    <property type="match status" value="1"/>
</dbReference>
<evidence type="ECO:0000256" key="3">
    <source>
        <dbReference type="ARBA" id="ARBA00023295"/>
    </source>
</evidence>
<feature type="chain" id="PRO_5020977109" evidence="5">
    <location>
        <begin position="21"/>
        <end position="558"/>
    </location>
</feature>
<dbReference type="SUPFAM" id="SSF49899">
    <property type="entry name" value="Concanavalin A-like lectins/glucanases"/>
    <property type="match status" value="1"/>
</dbReference>
<feature type="domain" description="Glycosyl hydrolase family 32 C-terminal" evidence="7">
    <location>
        <begin position="398"/>
        <end position="535"/>
    </location>
</feature>
<evidence type="ECO:0000259" key="6">
    <source>
        <dbReference type="Pfam" id="PF00251"/>
    </source>
</evidence>
<dbReference type="PANTHER" id="PTHR42800:SF2">
    <property type="entry name" value="INVERTASE-RELATED"/>
    <property type="match status" value="1"/>
</dbReference>
<reference evidence="8" key="1">
    <citation type="submission" date="2019-01" db="EMBL/GenBank/DDBJ databases">
        <title>Draft genome sequences of three monokaryotic isolates of the white-rot basidiomycete fungus Dichomitus squalens.</title>
        <authorList>
            <consortium name="DOE Joint Genome Institute"/>
            <person name="Lopez S.C."/>
            <person name="Andreopoulos B."/>
            <person name="Pangilinan J."/>
            <person name="Lipzen A."/>
            <person name="Riley R."/>
            <person name="Ahrendt S."/>
            <person name="Ng V."/>
            <person name="Barry K."/>
            <person name="Daum C."/>
            <person name="Grigoriev I.V."/>
            <person name="Hilden K.S."/>
            <person name="Makela M.R."/>
            <person name="de Vries R.P."/>
        </authorList>
    </citation>
    <scope>NUCLEOTIDE SEQUENCE [LARGE SCALE GENOMIC DNA]</scope>
    <source>
        <strain evidence="8">OM18370.1</strain>
    </source>
</reference>
<dbReference type="GO" id="GO:0000324">
    <property type="term" value="C:fungal-type vacuole"/>
    <property type="evidence" value="ECO:0007669"/>
    <property type="project" value="TreeGrafter"/>
</dbReference>
<dbReference type="InterPro" id="IPR023296">
    <property type="entry name" value="Glyco_hydro_beta-prop_sf"/>
</dbReference>
<dbReference type="GO" id="GO:0004575">
    <property type="term" value="F:sucrose alpha-glucosidase activity"/>
    <property type="evidence" value="ECO:0007669"/>
    <property type="project" value="TreeGrafter"/>
</dbReference>
<keyword evidence="3 4" id="KW-0326">Glycosidase</keyword>
<dbReference type="AlphaFoldDB" id="A0A4Q9MQK4"/>
<dbReference type="SMART" id="SM00640">
    <property type="entry name" value="Glyco_32"/>
    <property type="match status" value="1"/>
</dbReference>
<dbReference type="Gene3D" id="2.115.10.20">
    <property type="entry name" value="Glycosyl hydrolase domain, family 43"/>
    <property type="match status" value="1"/>
</dbReference>
<evidence type="ECO:0000256" key="1">
    <source>
        <dbReference type="ARBA" id="ARBA00009902"/>
    </source>
</evidence>
<keyword evidence="2 4" id="KW-0378">Hydrolase</keyword>
<dbReference type="InterPro" id="IPR013148">
    <property type="entry name" value="Glyco_hydro_32_N"/>
</dbReference>
<dbReference type="CDD" id="cd18622">
    <property type="entry name" value="GH32_Inu-like"/>
    <property type="match status" value="1"/>
</dbReference>
<name>A0A4Q9MQK4_9APHY</name>